<sequence>MEELQKDLLQSGYEIYDSFLFEAEPNSGQPNLISAEKNGEPYLIKYWPRTPDVNDDDLEDIWLHELRQLHRLKGYPGVGDYVSSLVDSGKGVNGFYLVLDTQGRLPLSNILERTAVLKLKPHWLKRLRTPDMRIVFWENILRVVKAIELLHAQGLLHRHLDSNSLLSQSESNDNLIDFQLTGFEWSIRVPTLTTAPIGISVDNNSSTIYSFATDWADLGMLIANLLNLAIDKVQDLSGSVGDLVESTGLMLSEIGMIRALVGIMPMQANNPHSALNGDLIERTTKAIIESLKNITNKKPQVYDLAININPDAKSIRAPFPIFFLVQQKYKEKHGVTISNDQTDEVKKFIYQDLSDNPTLLFSTTQNKAEKRLLIKGKQLIYQVESFLVNPKTQEYTWEIGTCQKGYLEPAHWMYQEKTTIDLRSEQIKLYTVPEARHLYRTAPGDLSQTTWNTVYAKFDEDTDSKTPEQRSLIQGLAACHLTEISYARAEIFPVEILEKVMVEDGTWKIKFASIRSPDAEALSHSMGLEAPAARLEKKLIKNEGEFETITWSLVGNSFLAKEDENETVITFQEYETTVEDQLIYVFNSRTAPANFKQYFIAPESLQGTFRQLGRRAKALDTLETHAELMNVLIHPQQNLLTTQDSVPENETYQKLDESKQAAFKKILRTLPMYLVQGPPGVGKTHLVTSLIKQVFEQEPDGRVLLTAQSHSTVQHLYHEIDTALSSQSYASTRDELLIIRCSKQDKDDENETSDADIKAKEYLGRLLASDLFKRSKSSEVKSSIIKMLDGVKSKRYPLINQLLRSANMVFSTTNSEQVERMIRDKAQFDWSIMEETGKVTGIELLSPLLLSHRRLMIGDHKQLPPYRSTETRAILSDVEKLRTVLQESEQISNSRIKGEAVKSMLDEAFPTDEKIREMGVSAMRNLMLFETLVKDEQGETAAYQAAFGSTTSRKAIGSMLSVQHRMHPDIADIISEVFYSGGLETDRQKIDHFLSVPNPRPFSFTSPSELKSSAAVVWIDMPDVQTTKTMKEGDSLPRWHNKKEAEVVVEILKRLRASNGVERKPKLAILSPYAEQVNRLTKALTKQDPASRFLSNLDAFSKPDDHQSFCSTVDGFQGSEADIVVVSLVRNNDKGSLRSALGFLVDERRMNVLLSRARYQLVIVGSLQFIRAWAEKINATQNVPEHKNSEFLIRLVAKLKQYESNGKLAVVPWQSIYTTGVRDIQNKASKNATLIKELTTSRRNKPKDGR</sequence>
<evidence type="ECO:0000256" key="4">
    <source>
        <dbReference type="ARBA" id="ARBA00022806"/>
    </source>
</evidence>
<dbReference type="RefSeq" id="WP_084913885.1">
    <property type="nucleotide sequence ID" value="NZ_MTSA01000001.1"/>
</dbReference>
<evidence type="ECO:0000313" key="7">
    <source>
        <dbReference type="EMBL" id="OUM09390.1"/>
    </source>
</evidence>
<accession>A0A244EZL4</accession>
<keyword evidence="5" id="KW-0067">ATP-binding</keyword>
<evidence type="ECO:0000259" key="6">
    <source>
        <dbReference type="PROSITE" id="PS50011"/>
    </source>
</evidence>
<dbReference type="EMBL" id="MTSA01000001">
    <property type="protein sequence ID" value="OUM09390.1"/>
    <property type="molecule type" value="Genomic_DNA"/>
</dbReference>
<dbReference type="InterPro" id="IPR050534">
    <property type="entry name" value="Coronavir_polyprotein_1ab"/>
</dbReference>
<dbReference type="PROSITE" id="PS50011">
    <property type="entry name" value="PROTEIN_KINASE_DOM"/>
    <property type="match status" value="1"/>
</dbReference>
<dbReference type="Gene3D" id="3.40.50.300">
    <property type="entry name" value="P-loop containing nucleotide triphosphate hydrolases"/>
    <property type="match status" value="2"/>
</dbReference>
<dbReference type="InterPro" id="IPR011009">
    <property type="entry name" value="Kinase-like_dom_sf"/>
</dbReference>
<dbReference type="InterPro" id="IPR000719">
    <property type="entry name" value="Prot_kinase_dom"/>
</dbReference>
<dbReference type="Pfam" id="PF13087">
    <property type="entry name" value="AAA_12"/>
    <property type="match status" value="1"/>
</dbReference>
<evidence type="ECO:0000313" key="8">
    <source>
        <dbReference type="Proteomes" id="UP000195128"/>
    </source>
</evidence>
<evidence type="ECO:0000256" key="2">
    <source>
        <dbReference type="ARBA" id="ARBA00022741"/>
    </source>
</evidence>
<dbReference type="Proteomes" id="UP000195128">
    <property type="component" value="Unassembled WGS sequence"/>
</dbReference>
<dbReference type="Pfam" id="PF13086">
    <property type="entry name" value="AAA_11"/>
    <property type="match status" value="2"/>
</dbReference>
<dbReference type="AlphaFoldDB" id="A0A244EZL4"/>
<organism evidence="7 8">
    <name type="scientific">Pseudomonas syringae</name>
    <dbReference type="NCBI Taxonomy" id="317"/>
    <lineage>
        <taxon>Bacteria</taxon>
        <taxon>Pseudomonadati</taxon>
        <taxon>Pseudomonadota</taxon>
        <taxon>Gammaproteobacteria</taxon>
        <taxon>Pseudomonadales</taxon>
        <taxon>Pseudomonadaceae</taxon>
        <taxon>Pseudomonas</taxon>
    </lineage>
</organism>
<evidence type="ECO:0000256" key="3">
    <source>
        <dbReference type="ARBA" id="ARBA00022801"/>
    </source>
</evidence>
<comment type="caution">
    <text evidence="7">The sequence shown here is derived from an EMBL/GenBank/DDBJ whole genome shotgun (WGS) entry which is preliminary data.</text>
</comment>
<dbReference type="OrthoDB" id="9757917at2"/>
<dbReference type="SUPFAM" id="SSF56112">
    <property type="entry name" value="Protein kinase-like (PK-like)"/>
    <property type="match status" value="1"/>
</dbReference>
<dbReference type="InterPro" id="IPR041677">
    <property type="entry name" value="DNA2/NAM7_AAA_11"/>
</dbReference>
<reference evidence="7 8" key="1">
    <citation type="submission" date="2017-01" db="EMBL/GenBank/DDBJ databases">
        <authorList>
            <person name="Mah S.A."/>
            <person name="Swanson W.J."/>
            <person name="Moy G.W."/>
            <person name="Vacquier V.D."/>
        </authorList>
    </citation>
    <scope>NUCLEOTIDE SEQUENCE [LARGE SCALE GENOMIC DNA]</scope>
    <source>
        <strain evidence="7">PDD-32b-74</strain>
    </source>
</reference>
<name>A0A244EZL4_PSESX</name>
<dbReference type="InterPro" id="IPR027417">
    <property type="entry name" value="P-loop_NTPase"/>
</dbReference>
<proteinExistence type="inferred from homology"/>
<gene>
    <name evidence="7" type="ORF">BW686_01470</name>
</gene>
<dbReference type="PANTHER" id="PTHR43788:SF8">
    <property type="entry name" value="DNA-BINDING PROTEIN SMUBP-2"/>
    <property type="match status" value="1"/>
</dbReference>
<protein>
    <recommendedName>
        <fullName evidence="6">Protein kinase domain-containing protein</fullName>
    </recommendedName>
</protein>
<keyword evidence="3" id="KW-0378">Hydrolase</keyword>
<dbReference type="GO" id="GO:0004672">
    <property type="term" value="F:protein kinase activity"/>
    <property type="evidence" value="ECO:0007669"/>
    <property type="project" value="InterPro"/>
</dbReference>
<dbReference type="GO" id="GO:0005524">
    <property type="term" value="F:ATP binding"/>
    <property type="evidence" value="ECO:0007669"/>
    <property type="project" value="UniProtKB-KW"/>
</dbReference>
<dbReference type="SUPFAM" id="SSF52540">
    <property type="entry name" value="P-loop containing nucleoside triphosphate hydrolases"/>
    <property type="match status" value="1"/>
</dbReference>
<dbReference type="PANTHER" id="PTHR43788">
    <property type="entry name" value="DNA2/NAM7 HELICASE FAMILY MEMBER"/>
    <property type="match status" value="1"/>
</dbReference>
<dbReference type="InterPro" id="IPR041679">
    <property type="entry name" value="DNA2/NAM7-like_C"/>
</dbReference>
<dbReference type="CDD" id="cd18808">
    <property type="entry name" value="SF1_C_Upf1"/>
    <property type="match status" value="1"/>
</dbReference>
<evidence type="ECO:0000256" key="1">
    <source>
        <dbReference type="ARBA" id="ARBA00007913"/>
    </source>
</evidence>
<comment type="similarity">
    <text evidence="1">Belongs to the DNA2/NAM7 helicase family.</text>
</comment>
<keyword evidence="2" id="KW-0547">Nucleotide-binding</keyword>
<dbReference type="GO" id="GO:0016787">
    <property type="term" value="F:hydrolase activity"/>
    <property type="evidence" value="ECO:0007669"/>
    <property type="project" value="UniProtKB-KW"/>
</dbReference>
<feature type="domain" description="Protein kinase" evidence="6">
    <location>
        <begin position="19"/>
        <end position="372"/>
    </location>
</feature>
<dbReference type="GO" id="GO:0043139">
    <property type="term" value="F:5'-3' DNA helicase activity"/>
    <property type="evidence" value="ECO:0007669"/>
    <property type="project" value="TreeGrafter"/>
</dbReference>
<dbReference type="InterPro" id="IPR047187">
    <property type="entry name" value="SF1_C_Upf1"/>
</dbReference>
<evidence type="ECO:0000256" key="5">
    <source>
        <dbReference type="ARBA" id="ARBA00022840"/>
    </source>
</evidence>
<keyword evidence="4" id="KW-0347">Helicase</keyword>